<proteinExistence type="predicted"/>
<keyword evidence="3" id="KW-1133">Transmembrane helix</keyword>
<evidence type="ECO:0008006" key="7">
    <source>
        <dbReference type="Google" id="ProtNLM"/>
    </source>
</evidence>
<dbReference type="PANTHER" id="PTHR21461:SF69">
    <property type="entry name" value="GLYCOSYLTRANSFERASE FAMILY 92 PROTEIN"/>
    <property type="match status" value="1"/>
</dbReference>
<reference evidence="5 6" key="1">
    <citation type="submission" date="2018-08" db="EMBL/GenBank/DDBJ databases">
        <title>Genetic Globetrotter - A new plasmid hitch-hiking vast phylogenetic and geographic distances.</title>
        <authorList>
            <person name="Vollmers J."/>
            <person name="Petersen J."/>
        </authorList>
    </citation>
    <scope>NUCLEOTIDE SEQUENCE [LARGE SCALE GENOMIC DNA]</scope>
    <source>
        <strain evidence="5 6">DSM 26383</strain>
    </source>
</reference>
<comment type="subcellular location">
    <subcellularLocation>
        <location evidence="1">Membrane</location>
        <topology evidence="1">Single-pass membrane protein</topology>
    </subcellularLocation>
</comment>
<dbReference type="InterPro" id="IPR027417">
    <property type="entry name" value="P-loop_NTPase"/>
</dbReference>
<dbReference type="OrthoDB" id="8481769at2"/>
<dbReference type="SUPFAM" id="SSF52540">
    <property type="entry name" value="P-loop containing nucleoside triphosphate hydrolases"/>
    <property type="match status" value="1"/>
</dbReference>
<organism evidence="5 6">
    <name type="scientific">Roseovarius indicus</name>
    <dbReference type="NCBI Taxonomy" id="540747"/>
    <lineage>
        <taxon>Bacteria</taxon>
        <taxon>Pseudomonadati</taxon>
        <taxon>Pseudomonadota</taxon>
        <taxon>Alphaproteobacteria</taxon>
        <taxon>Rhodobacterales</taxon>
        <taxon>Roseobacteraceae</taxon>
        <taxon>Roseovarius</taxon>
    </lineage>
</organism>
<accession>A0A5P3AIW9</accession>
<dbReference type="AlphaFoldDB" id="A0A5P3AIW9"/>
<dbReference type="PANTHER" id="PTHR21461">
    <property type="entry name" value="GLYCOSYLTRANSFERASE FAMILY 92 PROTEIN"/>
    <property type="match status" value="1"/>
</dbReference>
<evidence type="ECO:0000256" key="2">
    <source>
        <dbReference type="ARBA" id="ARBA00022692"/>
    </source>
</evidence>
<evidence type="ECO:0000256" key="1">
    <source>
        <dbReference type="ARBA" id="ARBA00004167"/>
    </source>
</evidence>
<evidence type="ECO:0000313" key="6">
    <source>
        <dbReference type="Proteomes" id="UP000325785"/>
    </source>
</evidence>
<keyword evidence="2" id="KW-0812">Transmembrane</keyword>
<dbReference type="Proteomes" id="UP000325785">
    <property type="component" value="Chromosome"/>
</dbReference>
<dbReference type="Pfam" id="PF13704">
    <property type="entry name" value="Glyco_tranf_2_4"/>
    <property type="match status" value="1"/>
</dbReference>
<dbReference type="RefSeq" id="WP_057820388.1">
    <property type="nucleotide sequence ID" value="NZ_CP031598.1"/>
</dbReference>
<evidence type="ECO:0000256" key="4">
    <source>
        <dbReference type="SAM" id="MobiDB-lite"/>
    </source>
</evidence>
<gene>
    <name evidence="5" type="ORF">RIdsm_04512</name>
</gene>
<keyword evidence="3" id="KW-0472">Membrane</keyword>
<feature type="region of interest" description="Disordered" evidence="4">
    <location>
        <begin position="322"/>
        <end position="350"/>
    </location>
</feature>
<dbReference type="EMBL" id="CP031598">
    <property type="protein sequence ID" value="QEW28674.1"/>
    <property type="molecule type" value="Genomic_DNA"/>
</dbReference>
<dbReference type="GO" id="GO:0005737">
    <property type="term" value="C:cytoplasm"/>
    <property type="evidence" value="ECO:0007669"/>
    <property type="project" value="TreeGrafter"/>
</dbReference>
<evidence type="ECO:0000256" key="3">
    <source>
        <dbReference type="ARBA" id="ARBA00022989"/>
    </source>
</evidence>
<dbReference type="GO" id="GO:0016020">
    <property type="term" value="C:membrane"/>
    <property type="evidence" value="ECO:0007669"/>
    <property type="project" value="UniProtKB-SubCell"/>
</dbReference>
<dbReference type="KEGG" id="rid:RIdsm_04512"/>
<protein>
    <recommendedName>
        <fullName evidence="7">Glycosyl transferase family 2</fullName>
    </recommendedName>
</protein>
<dbReference type="GO" id="GO:0016757">
    <property type="term" value="F:glycosyltransferase activity"/>
    <property type="evidence" value="ECO:0007669"/>
    <property type="project" value="TreeGrafter"/>
</dbReference>
<sequence>MAEQAWIVAAPGNEAPYLLEWIAHYRALGFAGVVLFTSGSEDGTDRMAARLAELGHVRHVPLDLKEGRDPLRYGLRDVLPVLSELGADWAMAVDVDEYLSIRTGAGDLESLLIEIGPADAISVCRKPFGSGWRRGLPEGSVCEAYTLCADEDERGRMITRGIKTLFRPGKVNRLAPHRPYFDDGPGNVTWVDAGGQAMPSKFFEGQWAAHDGFSHRLARLHYYAVPSPEAFILRRGVPQKKNHRKALLDDWGKLDVNGAEDTAMEADIARAAPVLEALREDAALAELEQAGRAWHEARMAELLQDGKIAELCAEMTNATRAETKKAERKVRTKDTVRTAPRGGGGTYMPPPVRPVRFDVQAVAEGESRAVLHGGFHKTATTYIQKLLEDNEAWLGGKSVYVVPHQKLRKHVTFPSQLDAFRQLKIHRRTKFSEDELQGFSEAFFAEPLALRPKRMILSDENIPGLPGHCVTSGALYQYRKTFFQCFAKRIPLPVTDAFFAVRNYADFFASSYVEYLRAATATTSGKMITPEEMRRNVLATLPSWQAVFADFAAVFPETRIHVWRFEDFRALRDEVLGLFCGDGVDVARLKDKKEAKTRQTASRRAVEEMVLISELEGAGAMSERSKEVQDRFPLNEENGRFDPWSAAERAHLNRLYERDWEAIRNDPRLSVLEP</sequence>
<evidence type="ECO:0000313" key="5">
    <source>
        <dbReference type="EMBL" id="QEW28674.1"/>
    </source>
</evidence>
<name>A0A5P3AIW9_9RHOB</name>